<feature type="domain" description="CoA-binding" evidence="1">
    <location>
        <begin position="12"/>
        <end position="107"/>
    </location>
</feature>
<dbReference type="AlphaFoldDB" id="A0A842HWN9"/>
<dbReference type="SUPFAM" id="SSF51735">
    <property type="entry name" value="NAD(P)-binding Rossmann-fold domains"/>
    <property type="match status" value="1"/>
</dbReference>
<dbReference type="Gene3D" id="3.40.50.720">
    <property type="entry name" value="NAD(P)-binding Rossmann-like Domain"/>
    <property type="match status" value="1"/>
</dbReference>
<dbReference type="RefSeq" id="WP_185801786.1">
    <property type="nucleotide sequence ID" value="NZ_JACJVJ010000002.1"/>
</dbReference>
<name>A0A842HWN9_9SPHN</name>
<dbReference type="PANTHER" id="PTHR33303:SF2">
    <property type="entry name" value="COA-BINDING DOMAIN-CONTAINING PROTEIN"/>
    <property type="match status" value="1"/>
</dbReference>
<keyword evidence="3" id="KW-1185">Reference proteome</keyword>
<dbReference type="SMART" id="SM00881">
    <property type="entry name" value="CoA_binding"/>
    <property type="match status" value="1"/>
</dbReference>
<evidence type="ECO:0000259" key="1">
    <source>
        <dbReference type="SMART" id="SM00881"/>
    </source>
</evidence>
<dbReference type="Proteomes" id="UP000564378">
    <property type="component" value="Unassembled WGS sequence"/>
</dbReference>
<proteinExistence type="predicted"/>
<dbReference type="PANTHER" id="PTHR33303">
    <property type="entry name" value="CYTOPLASMIC PROTEIN-RELATED"/>
    <property type="match status" value="1"/>
</dbReference>
<dbReference type="InterPro" id="IPR003781">
    <property type="entry name" value="CoA-bd"/>
</dbReference>
<dbReference type="Pfam" id="PF13380">
    <property type="entry name" value="CoA_binding_2"/>
    <property type="match status" value="1"/>
</dbReference>
<dbReference type="InterPro" id="IPR036291">
    <property type="entry name" value="NAD(P)-bd_dom_sf"/>
</dbReference>
<reference evidence="2 3" key="1">
    <citation type="submission" date="2020-08" db="EMBL/GenBank/DDBJ databases">
        <title>Draft genome sequence of Parasphingopyxis sp. GrpM-11.</title>
        <authorList>
            <person name="Oh J."/>
            <person name="Roh D.-H."/>
        </authorList>
    </citation>
    <scope>NUCLEOTIDE SEQUENCE [LARGE SCALE GENOMIC DNA]</scope>
    <source>
        <strain evidence="2 3">GrpM-11</strain>
    </source>
</reference>
<dbReference type="EMBL" id="JACJVJ010000002">
    <property type="protein sequence ID" value="MBC2778538.1"/>
    <property type="molecule type" value="Genomic_DNA"/>
</dbReference>
<comment type="caution">
    <text evidence="2">The sequence shown here is derived from an EMBL/GenBank/DDBJ whole genome shotgun (WGS) entry which is preliminary data.</text>
</comment>
<evidence type="ECO:0000313" key="3">
    <source>
        <dbReference type="Proteomes" id="UP000564378"/>
    </source>
</evidence>
<gene>
    <name evidence="2" type="ORF">H6P80_13010</name>
</gene>
<accession>A0A842HWN9</accession>
<protein>
    <submittedName>
        <fullName evidence="2">CoA-binding protein</fullName>
    </submittedName>
</protein>
<evidence type="ECO:0000313" key="2">
    <source>
        <dbReference type="EMBL" id="MBC2778538.1"/>
    </source>
</evidence>
<sequence>MPLETDQDIAQLLTDTKTIAMIGASDKPDRASYRVMKFLQDKGFRVFPVNPGITGEHIHGEFVWRELSEIGEPIDLVDIFRDSEAAGEAVDQAIAAGAKAVWMQLGVINEAAAERAEAAGLKVVMDKCPAQEMPRLGL</sequence>
<organism evidence="2 3">
    <name type="scientific">Parasphingopyxis marina</name>
    <dbReference type="NCBI Taxonomy" id="2761622"/>
    <lineage>
        <taxon>Bacteria</taxon>
        <taxon>Pseudomonadati</taxon>
        <taxon>Pseudomonadota</taxon>
        <taxon>Alphaproteobacteria</taxon>
        <taxon>Sphingomonadales</taxon>
        <taxon>Sphingomonadaceae</taxon>
        <taxon>Parasphingopyxis</taxon>
    </lineage>
</organism>